<dbReference type="PANTHER" id="PTHR39474">
    <property type="entry name" value="UNNAMED PRODUCT"/>
    <property type="match status" value="1"/>
</dbReference>
<feature type="region of interest" description="Disordered" evidence="1">
    <location>
        <begin position="1"/>
        <end position="43"/>
    </location>
</feature>
<dbReference type="Proteomes" id="UP000799539">
    <property type="component" value="Unassembled WGS sequence"/>
</dbReference>
<name>A0A6A6FM82_9PEZI</name>
<dbReference type="EMBL" id="ML992668">
    <property type="protein sequence ID" value="KAF2214491.1"/>
    <property type="molecule type" value="Genomic_DNA"/>
</dbReference>
<proteinExistence type="predicted"/>
<sequence>MSAARAASEKPISAAEASATDEHGNPLGLPAPPTKDDATKLDLSDGADSVKLDHLGPLVVNKDGTLSRISNWEAMTEQEKKATLRILGKRNQLRTDALRAEDGQSQE</sequence>
<keyword evidence="3" id="KW-1185">Reference proteome</keyword>
<evidence type="ECO:0000256" key="1">
    <source>
        <dbReference type="SAM" id="MobiDB-lite"/>
    </source>
</evidence>
<feature type="compositionally biased region" description="Basic and acidic residues" evidence="1">
    <location>
        <begin position="34"/>
        <end position="43"/>
    </location>
</feature>
<protein>
    <submittedName>
        <fullName evidence="2">Uncharacterized protein</fullName>
    </submittedName>
</protein>
<dbReference type="PANTHER" id="PTHR39474:SF1">
    <property type="entry name" value="FUNGAL SPECIFIC TRANSCRIPTION FACTOR"/>
    <property type="match status" value="1"/>
</dbReference>
<evidence type="ECO:0000313" key="3">
    <source>
        <dbReference type="Proteomes" id="UP000799539"/>
    </source>
</evidence>
<dbReference type="OrthoDB" id="4590138at2759"/>
<dbReference type="AlphaFoldDB" id="A0A6A6FM82"/>
<gene>
    <name evidence="2" type="ORF">CERZMDRAFT_37549</name>
</gene>
<evidence type="ECO:0000313" key="2">
    <source>
        <dbReference type="EMBL" id="KAF2214491.1"/>
    </source>
</evidence>
<organism evidence="2 3">
    <name type="scientific">Cercospora zeae-maydis SCOH1-5</name>
    <dbReference type="NCBI Taxonomy" id="717836"/>
    <lineage>
        <taxon>Eukaryota</taxon>
        <taxon>Fungi</taxon>
        <taxon>Dikarya</taxon>
        <taxon>Ascomycota</taxon>
        <taxon>Pezizomycotina</taxon>
        <taxon>Dothideomycetes</taxon>
        <taxon>Dothideomycetidae</taxon>
        <taxon>Mycosphaerellales</taxon>
        <taxon>Mycosphaerellaceae</taxon>
        <taxon>Cercospora</taxon>
    </lineage>
</organism>
<reference evidence="2" key="1">
    <citation type="journal article" date="2020" name="Stud. Mycol.">
        <title>101 Dothideomycetes genomes: a test case for predicting lifestyles and emergence of pathogens.</title>
        <authorList>
            <person name="Haridas S."/>
            <person name="Albert R."/>
            <person name="Binder M."/>
            <person name="Bloem J."/>
            <person name="Labutti K."/>
            <person name="Salamov A."/>
            <person name="Andreopoulos B."/>
            <person name="Baker S."/>
            <person name="Barry K."/>
            <person name="Bills G."/>
            <person name="Bluhm B."/>
            <person name="Cannon C."/>
            <person name="Castanera R."/>
            <person name="Culley D."/>
            <person name="Daum C."/>
            <person name="Ezra D."/>
            <person name="Gonzalez J."/>
            <person name="Henrissat B."/>
            <person name="Kuo A."/>
            <person name="Liang C."/>
            <person name="Lipzen A."/>
            <person name="Lutzoni F."/>
            <person name="Magnuson J."/>
            <person name="Mondo S."/>
            <person name="Nolan M."/>
            <person name="Ohm R."/>
            <person name="Pangilinan J."/>
            <person name="Park H.-J."/>
            <person name="Ramirez L."/>
            <person name="Alfaro M."/>
            <person name="Sun H."/>
            <person name="Tritt A."/>
            <person name="Yoshinaga Y."/>
            <person name="Zwiers L.-H."/>
            <person name="Turgeon B."/>
            <person name="Goodwin S."/>
            <person name="Spatafora J."/>
            <person name="Crous P."/>
            <person name="Grigoriev I."/>
        </authorList>
    </citation>
    <scope>NUCLEOTIDE SEQUENCE</scope>
    <source>
        <strain evidence="2">SCOH1-5</strain>
    </source>
</reference>
<accession>A0A6A6FM82</accession>